<proteinExistence type="predicted"/>
<keyword evidence="2" id="KW-1185">Reference proteome</keyword>
<dbReference type="Proteomes" id="UP000288227">
    <property type="component" value="Unassembled WGS sequence"/>
</dbReference>
<accession>A0A401UEG5</accession>
<comment type="caution">
    <text evidence="1">The sequence shown here is derived from an EMBL/GenBank/DDBJ whole genome shotgun (WGS) entry which is preliminary data.</text>
</comment>
<protein>
    <submittedName>
        <fullName evidence="1">Uncharacterized protein</fullName>
    </submittedName>
</protein>
<reference evidence="1 2" key="1">
    <citation type="submission" date="2018-11" db="EMBL/GenBank/DDBJ databases">
        <title>Chryseotalea sanarue gen. nov., sp., nov., a member of the family Cytophagaceae, isolated from a brackish lake in Hamamatsu Japan.</title>
        <authorList>
            <person name="Maejima Y."/>
            <person name="Iino T."/>
            <person name="Muraguchi Y."/>
            <person name="Fukuda K."/>
            <person name="Ohkuma M."/>
            <person name="Moriuchi R."/>
            <person name="Dohra H."/>
            <person name="Kimbara K."/>
            <person name="Shintani M."/>
        </authorList>
    </citation>
    <scope>NUCLEOTIDE SEQUENCE [LARGE SCALE GENOMIC DNA]</scope>
    <source>
        <strain evidence="1 2">Ys</strain>
    </source>
</reference>
<evidence type="ECO:0000313" key="2">
    <source>
        <dbReference type="Proteomes" id="UP000288227"/>
    </source>
</evidence>
<dbReference type="AlphaFoldDB" id="A0A401UEG5"/>
<organism evidence="1 2">
    <name type="scientific">Chryseotalea sanaruensis</name>
    <dbReference type="NCBI Taxonomy" id="2482724"/>
    <lineage>
        <taxon>Bacteria</taxon>
        <taxon>Pseudomonadati</taxon>
        <taxon>Bacteroidota</taxon>
        <taxon>Cytophagia</taxon>
        <taxon>Cytophagales</taxon>
        <taxon>Chryseotaleaceae</taxon>
        <taxon>Chryseotalea</taxon>
    </lineage>
</organism>
<evidence type="ECO:0000313" key="1">
    <source>
        <dbReference type="EMBL" id="GCC53252.1"/>
    </source>
</evidence>
<dbReference type="Gene3D" id="3.90.1680.10">
    <property type="entry name" value="SOS response associated peptidase-like"/>
    <property type="match status" value="1"/>
</dbReference>
<sequence>MPVIILCEYEKYYLNPNLTKEDVLALCAPIDDQLMDSHTVSKLITTRGTHKSVPDVMERLKYPELENAD</sequence>
<name>A0A401UEG5_9BACT</name>
<gene>
    <name evidence="1" type="ORF">SanaruYs_34950</name>
</gene>
<dbReference type="InterPro" id="IPR036590">
    <property type="entry name" value="SRAP-like"/>
</dbReference>
<dbReference type="EMBL" id="BHXQ01000007">
    <property type="protein sequence ID" value="GCC53252.1"/>
    <property type="molecule type" value="Genomic_DNA"/>
</dbReference>